<accession>A0A1W1WT88</accession>
<feature type="domain" description="CheW-like" evidence="10">
    <location>
        <begin position="545"/>
        <end position="676"/>
    </location>
</feature>
<keyword evidence="7" id="KW-0175">Coiled coil</keyword>
<dbReference type="GO" id="GO:0000155">
    <property type="term" value="F:phosphorelay sensor kinase activity"/>
    <property type="evidence" value="ECO:0007669"/>
    <property type="project" value="InterPro"/>
</dbReference>
<dbReference type="SUPFAM" id="SSF55874">
    <property type="entry name" value="ATPase domain of HSP90 chaperone/DNA topoisomerase II/histidine kinase"/>
    <property type="match status" value="1"/>
</dbReference>
<dbReference type="PRINTS" id="PR00344">
    <property type="entry name" value="BCTRLSENSOR"/>
</dbReference>
<evidence type="ECO:0000256" key="8">
    <source>
        <dbReference type="SAM" id="MobiDB-lite"/>
    </source>
</evidence>
<evidence type="ECO:0000256" key="4">
    <source>
        <dbReference type="ARBA" id="ARBA00022679"/>
    </source>
</evidence>
<evidence type="ECO:0000256" key="5">
    <source>
        <dbReference type="ARBA" id="ARBA00022777"/>
    </source>
</evidence>
<dbReference type="EC" id="2.7.13.3" evidence="2"/>
<evidence type="ECO:0000313" key="12">
    <source>
        <dbReference type="EMBL" id="SMC09270.1"/>
    </source>
</evidence>
<dbReference type="InterPro" id="IPR036890">
    <property type="entry name" value="HATPase_C_sf"/>
</dbReference>
<dbReference type="SUPFAM" id="SSF50341">
    <property type="entry name" value="CheW-like"/>
    <property type="match status" value="1"/>
</dbReference>
<dbReference type="GO" id="GO:0006935">
    <property type="term" value="P:chemotaxis"/>
    <property type="evidence" value="ECO:0007669"/>
    <property type="project" value="InterPro"/>
</dbReference>
<dbReference type="InterPro" id="IPR008207">
    <property type="entry name" value="Sig_transdc_His_kin_Hpt_dom"/>
</dbReference>
<evidence type="ECO:0000259" key="9">
    <source>
        <dbReference type="PROSITE" id="PS50109"/>
    </source>
</evidence>
<dbReference type="FunFam" id="2.30.30.40:FF:000048">
    <property type="entry name" value="Chemotaxis protein CheA, putative"/>
    <property type="match status" value="1"/>
</dbReference>
<keyword evidence="4" id="KW-0808">Transferase</keyword>
<dbReference type="Pfam" id="PF02518">
    <property type="entry name" value="HATPase_c"/>
    <property type="match status" value="1"/>
</dbReference>
<dbReference type="InterPro" id="IPR036061">
    <property type="entry name" value="CheW-like_dom_sf"/>
</dbReference>
<dbReference type="GO" id="GO:0005737">
    <property type="term" value="C:cytoplasm"/>
    <property type="evidence" value="ECO:0007669"/>
    <property type="project" value="InterPro"/>
</dbReference>
<keyword evidence="13" id="KW-1185">Reference proteome</keyword>
<dbReference type="CDD" id="cd00731">
    <property type="entry name" value="CheA_reg"/>
    <property type="match status" value="1"/>
</dbReference>
<dbReference type="SMART" id="SM00387">
    <property type="entry name" value="HATPase_c"/>
    <property type="match status" value="1"/>
</dbReference>
<dbReference type="CDD" id="cd00088">
    <property type="entry name" value="HPT"/>
    <property type="match status" value="1"/>
</dbReference>
<dbReference type="InterPro" id="IPR036641">
    <property type="entry name" value="HPT_dom_sf"/>
</dbReference>
<dbReference type="STRING" id="1069081.SAMN05660197_1076"/>
<gene>
    <name evidence="12" type="ORF">SAMN05660197_1076</name>
</gene>
<dbReference type="RefSeq" id="WP_084275507.1">
    <property type="nucleotide sequence ID" value="NZ_AP026671.1"/>
</dbReference>
<feature type="domain" description="Histidine kinase" evidence="9">
    <location>
        <begin position="302"/>
        <end position="543"/>
    </location>
</feature>
<dbReference type="PROSITE" id="PS50109">
    <property type="entry name" value="HIS_KIN"/>
    <property type="match status" value="1"/>
</dbReference>
<reference evidence="13" key="1">
    <citation type="submission" date="2017-04" db="EMBL/GenBank/DDBJ databases">
        <authorList>
            <person name="Varghese N."/>
            <person name="Submissions S."/>
        </authorList>
    </citation>
    <scope>NUCLEOTIDE SEQUENCE [LARGE SCALE GENOMIC DNA]</scope>
    <source>
        <strain evidence="13">DSM 16512</strain>
    </source>
</reference>
<dbReference type="SMART" id="SM00260">
    <property type="entry name" value="CheW"/>
    <property type="match status" value="1"/>
</dbReference>
<dbReference type="InterPro" id="IPR004105">
    <property type="entry name" value="CheA-like_dim"/>
</dbReference>
<dbReference type="InterPro" id="IPR004358">
    <property type="entry name" value="Sig_transdc_His_kin-like_C"/>
</dbReference>
<dbReference type="InterPro" id="IPR003594">
    <property type="entry name" value="HATPase_dom"/>
</dbReference>
<dbReference type="SUPFAM" id="SSF47226">
    <property type="entry name" value="Histidine-containing phosphotransfer domain, HPT domain"/>
    <property type="match status" value="1"/>
</dbReference>
<evidence type="ECO:0000259" key="11">
    <source>
        <dbReference type="PROSITE" id="PS50894"/>
    </source>
</evidence>
<dbReference type="Gene3D" id="2.30.30.40">
    <property type="entry name" value="SH3 Domains"/>
    <property type="match status" value="1"/>
</dbReference>
<feature type="region of interest" description="Disordered" evidence="8">
    <location>
        <begin position="261"/>
        <end position="285"/>
    </location>
</feature>
<feature type="modified residue" description="Phosphohistidine" evidence="6">
    <location>
        <position position="52"/>
    </location>
</feature>
<dbReference type="Pfam" id="PF01584">
    <property type="entry name" value="CheW"/>
    <property type="match status" value="1"/>
</dbReference>
<dbReference type="InterPro" id="IPR002545">
    <property type="entry name" value="CheW-lke_dom"/>
</dbReference>
<dbReference type="SMART" id="SM01231">
    <property type="entry name" value="H-kinase_dim"/>
    <property type="match status" value="1"/>
</dbReference>
<dbReference type="InterPro" id="IPR005467">
    <property type="entry name" value="His_kinase_dom"/>
</dbReference>
<dbReference type="Proteomes" id="UP000192602">
    <property type="component" value="Unassembled WGS sequence"/>
</dbReference>
<dbReference type="SUPFAM" id="SSF47384">
    <property type="entry name" value="Homodimeric domain of signal transducing histidine kinase"/>
    <property type="match status" value="1"/>
</dbReference>
<evidence type="ECO:0000256" key="2">
    <source>
        <dbReference type="ARBA" id="ARBA00012438"/>
    </source>
</evidence>
<dbReference type="PANTHER" id="PTHR43395">
    <property type="entry name" value="SENSOR HISTIDINE KINASE CHEA"/>
    <property type="match status" value="1"/>
</dbReference>
<dbReference type="PROSITE" id="PS50851">
    <property type="entry name" value="CHEW"/>
    <property type="match status" value="1"/>
</dbReference>
<dbReference type="OrthoDB" id="9803176at2"/>
<dbReference type="PROSITE" id="PS50894">
    <property type="entry name" value="HPT"/>
    <property type="match status" value="1"/>
</dbReference>
<keyword evidence="5 12" id="KW-0418">Kinase</keyword>
<evidence type="ECO:0000256" key="7">
    <source>
        <dbReference type="SAM" id="Coils"/>
    </source>
</evidence>
<evidence type="ECO:0000313" key="13">
    <source>
        <dbReference type="Proteomes" id="UP000192602"/>
    </source>
</evidence>
<feature type="coiled-coil region" evidence="7">
    <location>
        <begin position="6"/>
        <end position="37"/>
    </location>
</feature>
<comment type="catalytic activity">
    <reaction evidence="1">
        <text>ATP + protein L-histidine = ADP + protein N-phospho-L-histidine.</text>
        <dbReference type="EC" id="2.7.13.3"/>
    </reaction>
</comment>
<dbReference type="Gene3D" id="1.20.120.160">
    <property type="entry name" value="HPT domain"/>
    <property type="match status" value="1"/>
</dbReference>
<proteinExistence type="predicted"/>
<organism evidence="12 13">
    <name type="scientific">Nitratiruptor tergarcus DSM 16512</name>
    <dbReference type="NCBI Taxonomy" id="1069081"/>
    <lineage>
        <taxon>Bacteria</taxon>
        <taxon>Pseudomonadati</taxon>
        <taxon>Campylobacterota</taxon>
        <taxon>Epsilonproteobacteria</taxon>
        <taxon>Nautiliales</taxon>
        <taxon>Nitratiruptoraceae</taxon>
        <taxon>Nitratiruptor</taxon>
    </lineage>
</organism>
<dbReference type="CDD" id="cd16916">
    <property type="entry name" value="HATPase_CheA-like"/>
    <property type="match status" value="1"/>
</dbReference>
<dbReference type="Gene3D" id="1.10.287.560">
    <property type="entry name" value="Histidine kinase CheA-like, homodimeric domain"/>
    <property type="match status" value="1"/>
</dbReference>
<evidence type="ECO:0000259" key="10">
    <source>
        <dbReference type="PROSITE" id="PS50851"/>
    </source>
</evidence>
<feature type="domain" description="HPt" evidence="11">
    <location>
        <begin position="5"/>
        <end position="109"/>
    </location>
</feature>
<protein>
    <recommendedName>
        <fullName evidence="2">histidine kinase</fullName>
        <ecNumber evidence="2">2.7.13.3</ecNumber>
    </recommendedName>
</protein>
<dbReference type="EMBL" id="FWWZ01000001">
    <property type="protein sequence ID" value="SMC09270.1"/>
    <property type="molecule type" value="Genomic_DNA"/>
</dbReference>
<dbReference type="InterPro" id="IPR051315">
    <property type="entry name" value="Bact_Chemotaxis_CheA"/>
</dbReference>
<dbReference type="Pfam" id="PF01627">
    <property type="entry name" value="Hpt"/>
    <property type="match status" value="1"/>
</dbReference>
<dbReference type="InterPro" id="IPR037006">
    <property type="entry name" value="CheA-like_homodim_sf"/>
</dbReference>
<dbReference type="PANTHER" id="PTHR43395:SF1">
    <property type="entry name" value="CHEMOTAXIS PROTEIN CHEA"/>
    <property type="match status" value="1"/>
</dbReference>
<dbReference type="Gene3D" id="3.30.565.10">
    <property type="entry name" value="Histidine kinase-like ATPase, C-terminal domain"/>
    <property type="match status" value="1"/>
</dbReference>
<evidence type="ECO:0000256" key="1">
    <source>
        <dbReference type="ARBA" id="ARBA00000085"/>
    </source>
</evidence>
<dbReference type="FunFam" id="3.30.565.10:FF:000016">
    <property type="entry name" value="Chemotaxis protein CheA, putative"/>
    <property type="match status" value="1"/>
</dbReference>
<evidence type="ECO:0000256" key="3">
    <source>
        <dbReference type="ARBA" id="ARBA00022553"/>
    </source>
</evidence>
<dbReference type="Pfam" id="PF02895">
    <property type="entry name" value="H-kinase_dim"/>
    <property type="match status" value="1"/>
</dbReference>
<sequence length="682" mass="76959">MHIQITEDMQEILDEFIQEAEEILENLDQELIELENDPTNKELLNQIFRGMHTLKGGAGFLGLESIINLAHIIESIFDKLRNDELQLNSDMMDTILEGIDIIKNSIETLKTQNEIPDTQDIQGILDKLNDLLEGKEITSTQEEPVEDAAPQAQEDITQSHDEDQEVPVAQIDKEIEIVFHEDVDPDIQKLILQYPDKSMIEILDELILLPPEERDMDLIAKLDELIQQGKDVEDLIVQKIVKEKKELEEKTIEEKCEVVEAPQEEKKQKAPAPSPKAPAKKAKKEEGETIRIDIERVSTLMNLVGELVLDRNRIVKLTSRLNTTQDDTEVIEELSEAIAGMSRSVSDLQEVVMKLRMQPVKRIFSKFPRIVRDLAKKVGKKINLELEGEDTEIDRSILNQLEDPLIHLVRNSIDHGIEPPEERIAKGKPEYGTILLSALQEGDRIIVSIEDDGRGIDPDKVKQKAIEKGLIRPEQAEQMSDKEAFELIFMPGFSTVEKVSDLSGRGVGMDVVANVIHSLRGAIEVESEKDEGTKITMKLPLTVAIIRTLMVGVNNRIFAIPLFSVVEIIKYRPEDIKDVGIYKSLMLRDEVYLFFHLNELFDIESSSENKFVIIINIGEKNIAIAVDNLYGEEEIVIKPLGEMLKDVEGIAGATITGDGKVVLILDIKSLINDKRNDLIGVI</sequence>
<dbReference type="SMART" id="SM00073">
    <property type="entry name" value="HPT"/>
    <property type="match status" value="1"/>
</dbReference>
<keyword evidence="3 6" id="KW-0597">Phosphoprotein</keyword>
<evidence type="ECO:0000256" key="6">
    <source>
        <dbReference type="PROSITE-ProRule" id="PRU00110"/>
    </source>
</evidence>
<dbReference type="InterPro" id="IPR036097">
    <property type="entry name" value="HisK_dim/P_sf"/>
</dbReference>
<dbReference type="AlphaFoldDB" id="A0A1W1WT88"/>
<name>A0A1W1WT88_9BACT</name>